<gene>
    <name evidence="2" type="ORF">EHS89_16220</name>
</gene>
<proteinExistence type="predicted"/>
<name>A0A3P1SKV1_9GAMM</name>
<dbReference type="AlphaFoldDB" id="A0A3P1SKV1"/>
<comment type="caution">
    <text evidence="2">The sequence shown here is derived from an EMBL/GenBank/DDBJ whole genome shotgun (WGS) entry which is preliminary data.</text>
</comment>
<protein>
    <submittedName>
        <fullName evidence="2">Uncharacterized protein</fullName>
    </submittedName>
</protein>
<reference evidence="2 3" key="1">
    <citation type="submission" date="2018-11" db="EMBL/GenBank/DDBJ databases">
        <title>The draft genome sequence of Amphritea balenae JAMM 1525T.</title>
        <authorList>
            <person name="Fang Z."/>
            <person name="Zhang Y."/>
            <person name="Han X."/>
        </authorList>
    </citation>
    <scope>NUCLEOTIDE SEQUENCE [LARGE SCALE GENOMIC DNA]</scope>
    <source>
        <strain evidence="2 3">JAMM 1525</strain>
    </source>
</reference>
<organism evidence="2 3">
    <name type="scientific">Amphritea balenae</name>
    <dbReference type="NCBI Taxonomy" id="452629"/>
    <lineage>
        <taxon>Bacteria</taxon>
        <taxon>Pseudomonadati</taxon>
        <taxon>Pseudomonadota</taxon>
        <taxon>Gammaproteobacteria</taxon>
        <taxon>Oceanospirillales</taxon>
        <taxon>Oceanospirillaceae</taxon>
        <taxon>Amphritea</taxon>
    </lineage>
</organism>
<feature type="region of interest" description="Disordered" evidence="1">
    <location>
        <begin position="112"/>
        <end position="148"/>
    </location>
</feature>
<dbReference type="EMBL" id="RQXV01000010">
    <property type="protein sequence ID" value="RRC97726.1"/>
    <property type="molecule type" value="Genomic_DNA"/>
</dbReference>
<dbReference type="RefSeq" id="WP_124927222.1">
    <property type="nucleotide sequence ID" value="NZ_BMOH01000008.1"/>
</dbReference>
<dbReference type="Proteomes" id="UP000267535">
    <property type="component" value="Unassembled WGS sequence"/>
</dbReference>
<evidence type="ECO:0000313" key="3">
    <source>
        <dbReference type="Proteomes" id="UP000267535"/>
    </source>
</evidence>
<evidence type="ECO:0000313" key="2">
    <source>
        <dbReference type="EMBL" id="RRC97726.1"/>
    </source>
</evidence>
<dbReference type="OrthoDB" id="3212305at2"/>
<feature type="compositionally biased region" description="Basic and acidic residues" evidence="1">
    <location>
        <begin position="122"/>
        <end position="145"/>
    </location>
</feature>
<keyword evidence="3" id="KW-1185">Reference proteome</keyword>
<evidence type="ECO:0000256" key="1">
    <source>
        <dbReference type="SAM" id="MobiDB-lite"/>
    </source>
</evidence>
<sequence length="404" mass="45070">MQHQQSYSLVSAEHAELLIVDMEHPSVGPVVERYQNSRPIVAVTATEQSFEGFVTLRKPLEGKRLITAIDQAIAAFIPTSQSDSDNARAVSSDGERAFQDYQKRLAAGRQAISDYKSTNSDRAQKSDQVRQRFILDDKPEDEKKASAPRIKATVKAQRRPVHKTVEVSSDTPAVASVKVKAKSVPVEHKVPEKKPAEVRAKLSYQMVYECCGNAPDVNMYEPDQRRRVFFKDDSTLLAILQEVIAEGESQNIPVEITGLPGTLAYLPAQKAFLFDFSEDLLVPLALTRFGYQELTLKVRPDLDVDRPSIGSAKVVIEASDKLMWKLALWTAKGRLNKTLDPEAPLRLARQLDFNRLLAIPHATTINSLWGRHSLSALEVVKVLKINQRYVFSFMTAANALGAFK</sequence>
<accession>A0A3P1SKV1</accession>